<keyword evidence="3" id="KW-0804">Transcription</keyword>
<evidence type="ECO:0000256" key="3">
    <source>
        <dbReference type="ARBA" id="ARBA00023163"/>
    </source>
</evidence>
<dbReference type="FunFam" id="1.10.10.60:FF:000141">
    <property type="entry name" value="TetR family transcriptional regulator"/>
    <property type="match status" value="1"/>
</dbReference>
<gene>
    <name evidence="6" type="ORF">EDM57_21330</name>
</gene>
<dbReference type="GO" id="GO:0003700">
    <property type="term" value="F:DNA-binding transcription factor activity"/>
    <property type="evidence" value="ECO:0007669"/>
    <property type="project" value="TreeGrafter"/>
</dbReference>
<dbReference type="Proteomes" id="UP000268829">
    <property type="component" value="Unassembled WGS sequence"/>
</dbReference>
<organism evidence="6 7">
    <name type="scientific">Brevibacillus gelatini</name>
    <dbReference type="NCBI Taxonomy" id="1655277"/>
    <lineage>
        <taxon>Bacteria</taxon>
        <taxon>Bacillati</taxon>
        <taxon>Bacillota</taxon>
        <taxon>Bacilli</taxon>
        <taxon>Bacillales</taxon>
        <taxon>Paenibacillaceae</taxon>
        <taxon>Brevibacillus</taxon>
    </lineage>
</organism>
<evidence type="ECO:0000259" key="5">
    <source>
        <dbReference type="PROSITE" id="PS50977"/>
    </source>
</evidence>
<dbReference type="InterPro" id="IPR001647">
    <property type="entry name" value="HTH_TetR"/>
</dbReference>
<dbReference type="EMBL" id="RHHS01000056">
    <property type="protein sequence ID" value="RNB52643.1"/>
    <property type="molecule type" value="Genomic_DNA"/>
</dbReference>
<dbReference type="RefSeq" id="WP_122906694.1">
    <property type="nucleotide sequence ID" value="NZ_RHHS01000056.1"/>
</dbReference>
<dbReference type="GO" id="GO:0000976">
    <property type="term" value="F:transcription cis-regulatory region binding"/>
    <property type="evidence" value="ECO:0007669"/>
    <property type="project" value="TreeGrafter"/>
</dbReference>
<dbReference type="Pfam" id="PF13305">
    <property type="entry name" value="TetR_C_33"/>
    <property type="match status" value="1"/>
</dbReference>
<dbReference type="Gene3D" id="1.10.357.10">
    <property type="entry name" value="Tetracycline Repressor, domain 2"/>
    <property type="match status" value="1"/>
</dbReference>
<dbReference type="PANTHER" id="PTHR30055:SF234">
    <property type="entry name" value="HTH-TYPE TRANSCRIPTIONAL REGULATOR BETI"/>
    <property type="match status" value="1"/>
</dbReference>
<name>A0A3M8ANH6_9BACL</name>
<dbReference type="InterPro" id="IPR009057">
    <property type="entry name" value="Homeodomain-like_sf"/>
</dbReference>
<keyword evidence="1" id="KW-0805">Transcription regulation</keyword>
<dbReference type="InterPro" id="IPR050109">
    <property type="entry name" value="HTH-type_TetR-like_transc_reg"/>
</dbReference>
<evidence type="ECO:0000313" key="7">
    <source>
        <dbReference type="Proteomes" id="UP000268829"/>
    </source>
</evidence>
<comment type="caution">
    <text evidence="6">The sequence shown here is derived from an EMBL/GenBank/DDBJ whole genome shotgun (WGS) entry which is preliminary data.</text>
</comment>
<dbReference type="SUPFAM" id="SSF48498">
    <property type="entry name" value="Tetracyclin repressor-like, C-terminal domain"/>
    <property type="match status" value="1"/>
</dbReference>
<evidence type="ECO:0000313" key="6">
    <source>
        <dbReference type="EMBL" id="RNB52643.1"/>
    </source>
</evidence>
<evidence type="ECO:0000256" key="2">
    <source>
        <dbReference type="ARBA" id="ARBA00023125"/>
    </source>
</evidence>
<evidence type="ECO:0000256" key="1">
    <source>
        <dbReference type="ARBA" id="ARBA00023015"/>
    </source>
</evidence>
<feature type="domain" description="HTH tetR-type" evidence="5">
    <location>
        <begin position="10"/>
        <end position="70"/>
    </location>
</feature>
<dbReference type="SUPFAM" id="SSF46689">
    <property type="entry name" value="Homeodomain-like"/>
    <property type="match status" value="1"/>
</dbReference>
<dbReference type="PANTHER" id="PTHR30055">
    <property type="entry name" value="HTH-TYPE TRANSCRIPTIONAL REGULATOR RUTR"/>
    <property type="match status" value="1"/>
</dbReference>
<evidence type="ECO:0000256" key="4">
    <source>
        <dbReference type="PROSITE-ProRule" id="PRU00335"/>
    </source>
</evidence>
<dbReference type="PROSITE" id="PS50977">
    <property type="entry name" value="HTH_TETR_2"/>
    <property type="match status" value="1"/>
</dbReference>
<keyword evidence="7" id="KW-1185">Reference proteome</keyword>
<protein>
    <submittedName>
        <fullName evidence="6">TetR/AcrR family transcriptional regulator</fullName>
    </submittedName>
</protein>
<feature type="DNA-binding region" description="H-T-H motif" evidence="4">
    <location>
        <begin position="33"/>
        <end position="52"/>
    </location>
</feature>
<keyword evidence="2 4" id="KW-0238">DNA-binding</keyword>
<proteinExistence type="predicted"/>
<dbReference type="InterPro" id="IPR025996">
    <property type="entry name" value="MT1864/Rv1816-like_C"/>
</dbReference>
<dbReference type="Pfam" id="PF00440">
    <property type="entry name" value="TetR_N"/>
    <property type="match status" value="1"/>
</dbReference>
<dbReference type="AlphaFoldDB" id="A0A3M8ANH6"/>
<dbReference type="InterPro" id="IPR036271">
    <property type="entry name" value="Tet_transcr_reg_TetR-rel_C_sf"/>
</dbReference>
<reference evidence="6 7" key="1">
    <citation type="submission" date="2018-10" db="EMBL/GenBank/DDBJ databases">
        <title>Phylogenomics of Brevibacillus.</title>
        <authorList>
            <person name="Dunlap C."/>
        </authorList>
    </citation>
    <scope>NUCLEOTIDE SEQUENCE [LARGE SCALE GENOMIC DNA]</scope>
    <source>
        <strain evidence="6 7">DSM 100115</strain>
    </source>
</reference>
<dbReference type="GO" id="GO:0045892">
    <property type="term" value="P:negative regulation of DNA-templated transcription"/>
    <property type="evidence" value="ECO:0007669"/>
    <property type="project" value="UniProtKB-ARBA"/>
</dbReference>
<dbReference type="OrthoDB" id="9815924at2"/>
<accession>A0A3M8ANH6</accession>
<dbReference type="PRINTS" id="PR00455">
    <property type="entry name" value="HTHTETR"/>
</dbReference>
<sequence length="210" mass="23933">MATRQEIRSEETKRAILAAATELFAKRGFDAVSIREIAKAAGCSHTTLYIYFKDKEALLHQLSKGPLQSLAEQMERTLADEALPPREKLREISRQFIRFCLGNRNMYTLFFMVKATRIDVEEPEKELQALRTHLFGLLRRAVLHALPKEAAEEEALAFARIYFYTLHGIVGTYTHSEEPLDSLLERLSPTFELAVDVILAGSEQMMTRSV</sequence>